<evidence type="ECO:0000259" key="6">
    <source>
        <dbReference type="PROSITE" id="PS50893"/>
    </source>
</evidence>
<dbReference type="CDD" id="cd03293">
    <property type="entry name" value="ABC_NrtD_SsuB_transporters"/>
    <property type="match status" value="1"/>
</dbReference>
<dbReference type="SUPFAM" id="SSF52540">
    <property type="entry name" value="P-loop containing nucleoside triphosphate hydrolases"/>
    <property type="match status" value="1"/>
</dbReference>
<dbReference type="PANTHER" id="PTHR42788">
    <property type="entry name" value="TAURINE IMPORT ATP-BINDING PROTEIN-RELATED"/>
    <property type="match status" value="1"/>
</dbReference>
<dbReference type="SMART" id="SM00382">
    <property type="entry name" value="AAA"/>
    <property type="match status" value="1"/>
</dbReference>
<gene>
    <name evidence="7" type="ORF">V5F32_11380</name>
</gene>
<evidence type="ECO:0000256" key="2">
    <source>
        <dbReference type="ARBA" id="ARBA00022448"/>
    </source>
</evidence>
<sequence length="277" mass="29970">MDSAPRGLPLLISRLDKAYAGKAGPRPVLRDIDLQVEAGTFITLIGPSGCGKSTILRLVAGLDRDYSGSIRVGEAPIRGPDLSRGMLFQEHRLFPWLTVRRNVALGAFHSGLAPAALDALVRELLERVGLAHAADLFPSQLSGGMAQRASIARTLAGQPRLLLLDEPFSALDAFNRLALQLELERLWQRTGITMILVSHDIEEAAYLSDRIVVLEADPGRIRTVVENPLPRPRDRVSPAFNAIKARLFEALHVDTGAPSAVPTDPVPTDPAPEEAIP</sequence>
<proteinExistence type="inferred from homology"/>
<evidence type="ECO:0000313" key="8">
    <source>
        <dbReference type="Proteomes" id="UP001604002"/>
    </source>
</evidence>
<dbReference type="PROSITE" id="PS00211">
    <property type="entry name" value="ABC_TRANSPORTER_1"/>
    <property type="match status" value="1"/>
</dbReference>
<name>A0ABW6ZYE1_9HYPH</name>
<keyword evidence="4 7" id="KW-0067">ATP-binding</keyword>
<evidence type="ECO:0000256" key="1">
    <source>
        <dbReference type="ARBA" id="ARBA00005417"/>
    </source>
</evidence>
<comment type="similarity">
    <text evidence="1">Belongs to the ABC transporter superfamily.</text>
</comment>
<evidence type="ECO:0000256" key="4">
    <source>
        <dbReference type="ARBA" id="ARBA00022840"/>
    </source>
</evidence>
<dbReference type="PANTHER" id="PTHR42788:SF13">
    <property type="entry name" value="ALIPHATIC SULFONATES IMPORT ATP-BINDING PROTEIN SSUB"/>
    <property type="match status" value="1"/>
</dbReference>
<organism evidence="7 8">
    <name type="scientific">Xanthobacter oligotrophicus</name>
    <dbReference type="NCBI Taxonomy" id="2607286"/>
    <lineage>
        <taxon>Bacteria</taxon>
        <taxon>Pseudomonadati</taxon>
        <taxon>Pseudomonadota</taxon>
        <taxon>Alphaproteobacteria</taxon>
        <taxon>Hyphomicrobiales</taxon>
        <taxon>Xanthobacteraceae</taxon>
        <taxon>Xanthobacter</taxon>
    </lineage>
</organism>
<dbReference type="GO" id="GO:0005524">
    <property type="term" value="F:ATP binding"/>
    <property type="evidence" value="ECO:0007669"/>
    <property type="project" value="UniProtKB-KW"/>
</dbReference>
<comment type="caution">
    <text evidence="7">The sequence shown here is derived from an EMBL/GenBank/DDBJ whole genome shotgun (WGS) entry which is preliminary data.</text>
</comment>
<dbReference type="InterPro" id="IPR027417">
    <property type="entry name" value="P-loop_NTPase"/>
</dbReference>
<feature type="domain" description="ABC transporter" evidence="6">
    <location>
        <begin position="10"/>
        <end position="241"/>
    </location>
</feature>
<evidence type="ECO:0000313" key="7">
    <source>
        <dbReference type="EMBL" id="MFG1372767.1"/>
    </source>
</evidence>
<accession>A0ABW6ZYE1</accession>
<protein>
    <submittedName>
        <fullName evidence="7">ABC transporter ATP-binding protein</fullName>
    </submittedName>
</protein>
<evidence type="ECO:0000256" key="5">
    <source>
        <dbReference type="SAM" id="MobiDB-lite"/>
    </source>
</evidence>
<feature type="region of interest" description="Disordered" evidence="5">
    <location>
        <begin position="256"/>
        <end position="277"/>
    </location>
</feature>
<dbReference type="InterPro" id="IPR003593">
    <property type="entry name" value="AAA+_ATPase"/>
</dbReference>
<dbReference type="Proteomes" id="UP001604002">
    <property type="component" value="Unassembled WGS sequence"/>
</dbReference>
<dbReference type="EMBL" id="JBAFVH010000006">
    <property type="protein sequence ID" value="MFG1372767.1"/>
    <property type="molecule type" value="Genomic_DNA"/>
</dbReference>
<dbReference type="Gene3D" id="3.40.50.300">
    <property type="entry name" value="P-loop containing nucleotide triphosphate hydrolases"/>
    <property type="match status" value="1"/>
</dbReference>
<dbReference type="InterPro" id="IPR003439">
    <property type="entry name" value="ABC_transporter-like_ATP-bd"/>
</dbReference>
<dbReference type="InterPro" id="IPR050166">
    <property type="entry name" value="ABC_transporter_ATP-bind"/>
</dbReference>
<dbReference type="Pfam" id="PF00005">
    <property type="entry name" value="ABC_tran"/>
    <property type="match status" value="1"/>
</dbReference>
<dbReference type="RefSeq" id="WP_393992628.1">
    <property type="nucleotide sequence ID" value="NZ_JBAFVH010000006.1"/>
</dbReference>
<keyword evidence="3" id="KW-0547">Nucleotide-binding</keyword>
<dbReference type="PROSITE" id="PS50893">
    <property type="entry name" value="ABC_TRANSPORTER_2"/>
    <property type="match status" value="1"/>
</dbReference>
<dbReference type="InterPro" id="IPR017871">
    <property type="entry name" value="ABC_transporter-like_CS"/>
</dbReference>
<keyword evidence="2" id="KW-0813">Transport</keyword>
<evidence type="ECO:0000256" key="3">
    <source>
        <dbReference type="ARBA" id="ARBA00022741"/>
    </source>
</evidence>
<keyword evidence="8" id="KW-1185">Reference proteome</keyword>
<reference evidence="7 8" key="1">
    <citation type="submission" date="2024-02" db="EMBL/GenBank/DDBJ databases">
        <title>Expansion and revision of Xanthobacter and proposal of Roseixanthobacter gen. nov.</title>
        <authorList>
            <person name="Soltysiak M.P.M."/>
            <person name="Jalihal A."/>
            <person name="Ory A."/>
            <person name="Chrisophersen C."/>
            <person name="Lee A.D."/>
            <person name="Boulton J."/>
            <person name="Springer M."/>
        </authorList>
    </citation>
    <scope>NUCLEOTIDE SEQUENCE [LARGE SCALE GENOMIC DNA]</scope>
    <source>
        <strain evidence="7 8">23A</strain>
    </source>
</reference>